<keyword evidence="4" id="KW-0165">Cleavage on pair of basic residues</keyword>
<dbReference type="InterPro" id="IPR048290">
    <property type="entry name" value="ZP_chr"/>
</dbReference>
<feature type="non-terminal residue" evidence="6">
    <location>
        <position position="1"/>
    </location>
</feature>
<comment type="similarity">
    <text evidence="1">Belongs to the phospholipid scramblase family.</text>
</comment>
<sequence length="465" mass="50764">AIMAGFPVAPPGLEYLLQVNGLFMTETRSGIFQNYNTYDFFGTDGQLVYQAAQQRECCGPRMDCRVTNTQGYNVLNLLVPLECCSCDTKVSCSTGQLLGYIIKEWTSFTLSFDILDPSGLVCLKVKGPGWGESFMSDLHYKMTQDWLIYTTNLTYSPTSSIPIIRTNPAVVPIMCFYYRHGNVSSQAIKPTWVPFSTTVSLEERLSFSLVLMTEDWSGPRSSPIYQLGDVLYIQASVDTHNQIEMILYVDRCVATISPDATSSPSYDIITDNGCLVDGTQADSSSAFIAPRVQTNTLQFTVDAFRFLGNDASLIYITCYLRAAAATQVPDSTNKACSYSKATNSWSAVEGPSSVCQCCGTSGTCNNPTGLTGGRSQFRRPRALEKREALDEPIIEEQSVTTLGPLLVIGPKQSDIAAAVMKEKAAPAELWVLVAVGCLSVLVVTVCTVLIAKSLKKPQFVLSVEK</sequence>
<accession>A0A2G9RS68</accession>
<dbReference type="GO" id="GO:2000344">
    <property type="term" value="P:positive regulation of acrosome reaction"/>
    <property type="evidence" value="ECO:0007669"/>
    <property type="project" value="UniProtKB-UniRule"/>
</dbReference>
<name>A0A2G9RS68_AQUCT</name>
<dbReference type="AlphaFoldDB" id="A0A2G9RS68"/>
<keyword evidence="4" id="KW-0732">Signal</keyword>
<evidence type="ECO:0000256" key="2">
    <source>
        <dbReference type="ARBA" id="ARBA00023157"/>
    </source>
</evidence>
<dbReference type="PRINTS" id="PR00023">
    <property type="entry name" value="ZPELLUCIDA"/>
</dbReference>
<comment type="domain">
    <text evidence="4">The ZP domain is involved in the polymerization of the ZP proteins to form the zona pellucida.</text>
</comment>
<dbReference type="Pfam" id="PF03803">
    <property type="entry name" value="Scramblase"/>
    <property type="match status" value="1"/>
</dbReference>
<comment type="PTM">
    <text evidence="4">Proteolytically cleaved before the transmembrane segment to yield the secreted ectodomain incorporated in the zona pellucida.</text>
</comment>
<dbReference type="EMBL" id="KV936408">
    <property type="protein sequence ID" value="PIO30710.1"/>
    <property type="molecule type" value="Genomic_DNA"/>
</dbReference>
<dbReference type="InterPro" id="IPR005552">
    <property type="entry name" value="Scramblase"/>
</dbReference>
<dbReference type="Pfam" id="PF00100">
    <property type="entry name" value="Zona_pellucida"/>
    <property type="match status" value="1"/>
</dbReference>
<dbReference type="InterPro" id="IPR055355">
    <property type="entry name" value="ZP-C"/>
</dbReference>
<comment type="similarity">
    <text evidence="4">Belongs to the ZP domain family. ZPC subfamily.</text>
</comment>
<dbReference type="GO" id="GO:0035804">
    <property type="term" value="F:structural constituent of egg coat"/>
    <property type="evidence" value="ECO:0007669"/>
    <property type="project" value="UniProtKB-UniRule"/>
</dbReference>
<keyword evidence="3" id="KW-0325">Glycoprotein</keyword>
<dbReference type="PANTHER" id="PTHR11576">
    <property type="entry name" value="ZONA PELLUCIDA SPERM-BINDING PROTEIN 3"/>
    <property type="match status" value="1"/>
</dbReference>
<keyword evidence="4" id="KW-0472">Membrane</keyword>
<dbReference type="Gene3D" id="2.60.40.4100">
    <property type="entry name" value="Zona pellucida, ZP-C domain"/>
    <property type="match status" value="1"/>
</dbReference>
<dbReference type="OrthoDB" id="191150at2759"/>
<proteinExistence type="inferred from homology"/>
<feature type="domain" description="ZP" evidence="5">
    <location>
        <begin position="56"/>
        <end position="343"/>
    </location>
</feature>
<evidence type="ECO:0000313" key="7">
    <source>
        <dbReference type="Proteomes" id="UP000228934"/>
    </source>
</evidence>
<evidence type="ECO:0000256" key="1">
    <source>
        <dbReference type="ARBA" id="ARBA00005350"/>
    </source>
</evidence>
<feature type="transmembrane region" description="Helical" evidence="4">
    <location>
        <begin position="429"/>
        <end position="451"/>
    </location>
</feature>
<dbReference type="InterPro" id="IPR042235">
    <property type="entry name" value="ZP-C_dom"/>
</dbReference>
<keyword evidence="4" id="KW-0812">Transmembrane</keyword>
<dbReference type="GO" id="GO:0035803">
    <property type="term" value="P:egg coat formation"/>
    <property type="evidence" value="ECO:0007669"/>
    <property type="project" value="UniProtKB-UniRule"/>
</dbReference>
<dbReference type="Proteomes" id="UP000228934">
    <property type="component" value="Unassembled WGS sequence"/>
</dbReference>
<dbReference type="Gene3D" id="2.60.40.3210">
    <property type="entry name" value="Zona pellucida, ZP-N domain"/>
    <property type="match status" value="1"/>
</dbReference>
<keyword evidence="2 4" id="KW-1015">Disulfide bond</keyword>
<comment type="subcellular location">
    <subcellularLocation>
        <location evidence="4">Zona pellucida</location>
    </subcellularLocation>
    <subcellularLocation>
        <location evidence="4">Cell membrane</location>
        <topology evidence="4">Single-pass type I membrane protein</topology>
    </subcellularLocation>
</comment>
<gene>
    <name evidence="6" type="ORF">AB205_0020060</name>
</gene>
<keyword evidence="4" id="KW-0272">Extracellular matrix</keyword>
<dbReference type="GO" id="GO:0035805">
    <property type="term" value="C:egg coat"/>
    <property type="evidence" value="ECO:0007669"/>
    <property type="project" value="UniProtKB-SubCell"/>
</dbReference>
<evidence type="ECO:0000313" key="6">
    <source>
        <dbReference type="EMBL" id="PIO30710.1"/>
    </source>
</evidence>
<keyword evidence="4" id="KW-1003">Cell membrane</keyword>
<evidence type="ECO:0000256" key="3">
    <source>
        <dbReference type="ARBA" id="ARBA00023180"/>
    </source>
</evidence>
<dbReference type="FunFam" id="2.60.40.4100:FF:000002">
    <property type="entry name" value="Zona pellucida sperm-binding protein 3"/>
    <property type="match status" value="1"/>
</dbReference>
<dbReference type="GO" id="GO:0032190">
    <property type="term" value="F:acrosin binding"/>
    <property type="evidence" value="ECO:0007669"/>
    <property type="project" value="TreeGrafter"/>
</dbReference>
<protein>
    <recommendedName>
        <fullName evidence="4">Zona pellucida sperm-binding protein 3</fullName>
    </recommendedName>
</protein>
<keyword evidence="4" id="KW-1133">Transmembrane helix</keyword>
<dbReference type="GO" id="GO:0007339">
    <property type="term" value="P:binding of sperm to zona pellucida"/>
    <property type="evidence" value="ECO:0007669"/>
    <property type="project" value="UniProtKB-UniRule"/>
</dbReference>
<keyword evidence="7" id="KW-1185">Reference proteome</keyword>
<keyword evidence="4" id="KW-0964">Secreted</keyword>
<dbReference type="PANTHER" id="PTHR11576:SF2">
    <property type="entry name" value="ZONA PELLUCIDA SPERM-BINDING PROTEIN 3"/>
    <property type="match status" value="1"/>
</dbReference>
<dbReference type="GO" id="GO:0005886">
    <property type="term" value="C:plasma membrane"/>
    <property type="evidence" value="ECO:0007669"/>
    <property type="project" value="UniProtKB-SubCell"/>
</dbReference>
<organism evidence="6 7">
    <name type="scientific">Aquarana catesbeiana</name>
    <name type="common">American bullfrog</name>
    <name type="synonym">Rana catesbeiana</name>
    <dbReference type="NCBI Taxonomy" id="8400"/>
    <lineage>
        <taxon>Eukaryota</taxon>
        <taxon>Metazoa</taxon>
        <taxon>Chordata</taxon>
        <taxon>Craniata</taxon>
        <taxon>Vertebrata</taxon>
        <taxon>Euteleostomi</taxon>
        <taxon>Amphibia</taxon>
        <taxon>Batrachia</taxon>
        <taxon>Anura</taxon>
        <taxon>Neobatrachia</taxon>
        <taxon>Ranoidea</taxon>
        <taxon>Ranidae</taxon>
        <taxon>Aquarana</taxon>
    </lineage>
</organism>
<evidence type="ECO:0000256" key="4">
    <source>
        <dbReference type="RuleBase" id="RU367066"/>
    </source>
</evidence>
<reference evidence="7" key="1">
    <citation type="journal article" date="2017" name="Nat. Commun.">
        <title>The North American bullfrog draft genome provides insight into hormonal regulation of long noncoding RNA.</title>
        <authorList>
            <person name="Hammond S.A."/>
            <person name="Warren R.L."/>
            <person name="Vandervalk B.P."/>
            <person name="Kucuk E."/>
            <person name="Khan H."/>
            <person name="Gibb E.A."/>
            <person name="Pandoh P."/>
            <person name="Kirk H."/>
            <person name="Zhao Y."/>
            <person name="Jones M."/>
            <person name="Mungall A.J."/>
            <person name="Coope R."/>
            <person name="Pleasance S."/>
            <person name="Moore R.A."/>
            <person name="Holt R.A."/>
            <person name="Round J.M."/>
            <person name="Ohora S."/>
            <person name="Walle B.V."/>
            <person name="Veldhoen N."/>
            <person name="Helbing C.C."/>
            <person name="Birol I."/>
        </authorList>
    </citation>
    <scope>NUCLEOTIDE SEQUENCE [LARGE SCALE GENOMIC DNA]</scope>
</reference>
<dbReference type="SMART" id="SM00241">
    <property type="entry name" value="ZP"/>
    <property type="match status" value="1"/>
</dbReference>
<dbReference type="PROSITE" id="PS51034">
    <property type="entry name" value="ZP_2"/>
    <property type="match status" value="1"/>
</dbReference>
<dbReference type="InterPro" id="IPR001507">
    <property type="entry name" value="ZP_dom"/>
</dbReference>
<evidence type="ECO:0000259" key="5">
    <source>
        <dbReference type="PROSITE" id="PS51034"/>
    </source>
</evidence>
<dbReference type="GO" id="GO:0017128">
    <property type="term" value="F:phospholipid scramblase activity"/>
    <property type="evidence" value="ECO:0007669"/>
    <property type="project" value="InterPro"/>
</dbReference>
<comment type="function">
    <text evidence="4">Component of the zona pellucida, an extracellular matrix surrounding oocytes which mediates sperm binding, induction of the acrosome reaction and prevents post-fertilization polyspermy. The zona pellucida is composed of 3 to 4 glycoproteins, ZP1, ZP2, ZP3, and ZP4. ZP3 is essential for sperm binding and zona matrix formation.</text>
</comment>